<protein>
    <recommendedName>
        <fullName evidence="4">60S ribosomal protein L13</fullName>
    </recommendedName>
</protein>
<evidence type="ECO:0000256" key="3">
    <source>
        <dbReference type="ARBA" id="ARBA00023274"/>
    </source>
</evidence>
<evidence type="ECO:0000313" key="5">
    <source>
        <dbReference type="EMBL" id="CAL1544162.1"/>
    </source>
</evidence>
<dbReference type="InterPro" id="IPR018256">
    <property type="entry name" value="Ribosomal_eL13_CS"/>
</dbReference>
<dbReference type="AlphaFoldDB" id="A0AAV2IDI8"/>
<dbReference type="GO" id="GO:0022625">
    <property type="term" value="C:cytosolic large ribosomal subunit"/>
    <property type="evidence" value="ECO:0007669"/>
    <property type="project" value="TreeGrafter"/>
</dbReference>
<name>A0AAV2IDI8_LYMST</name>
<evidence type="ECO:0000313" key="6">
    <source>
        <dbReference type="Proteomes" id="UP001497497"/>
    </source>
</evidence>
<dbReference type="GO" id="GO:0006412">
    <property type="term" value="P:translation"/>
    <property type="evidence" value="ECO:0007669"/>
    <property type="project" value="InterPro"/>
</dbReference>
<comment type="similarity">
    <text evidence="1 4">Belongs to the eukaryotic ribosomal protein eL13 family.</text>
</comment>
<dbReference type="PANTHER" id="PTHR11722:SF0">
    <property type="entry name" value="LARGE RIBOSOMAL SUBUNIT PROTEIN EL13"/>
    <property type="match status" value="1"/>
</dbReference>
<dbReference type="PANTHER" id="PTHR11722">
    <property type="entry name" value="60S RIBOSOMAL PROTEIN L13"/>
    <property type="match status" value="1"/>
</dbReference>
<keyword evidence="6" id="KW-1185">Reference proteome</keyword>
<dbReference type="PROSITE" id="PS01104">
    <property type="entry name" value="RIBOSOMAL_L13E"/>
    <property type="match status" value="1"/>
</dbReference>
<evidence type="ECO:0000256" key="2">
    <source>
        <dbReference type="ARBA" id="ARBA00022980"/>
    </source>
</evidence>
<proteinExistence type="inferred from homology"/>
<sequence>MAPKRNNIVPNGHFHKDWQSMVKTWFNQPMRKKRRRAARAAKAAAIAPRPVAGLLRPIVRCPTFKYNTKLRLGRGFTLDELKAAGVNKKTARTIGIAVDFRRRNLSVESQLQNVQRLKEYKSKLVVFPRKEGKPRKGDASPEELKLVKQLTGTVILPIPRTFKAEKARVPTEDERKHNAFVALRQARITAKLVGVREKKKKEAEEKDK</sequence>
<dbReference type="EMBL" id="CAXITT010000601">
    <property type="protein sequence ID" value="CAL1544162.1"/>
    <property type="molecule type" value="Genomic_DNA"/>
</dbReference>
<evidence type="ECO:0000256" key="4">
    <source>
        <dbReference type="RuleBase" id="RU000572"/>
    </source>
</evidence>
<accession>A0AAV2IDI8</accession>
<dbReference type="InterPro" id="IPR001380">
    <property type="entry name" value="Ribosomal_eL13"/>
</dbReference>
<organism evidence="5 6">
    <name type="scientific">Lymnaea stagnalis</name>
    <name type="common">Great pond snail</name>
    <name type="synonym">Helix stagnalis</name>
    <dbReference type="NCBI Taxonomy" id="6523"/>
    <lineage>
        <taxon>Eukaryota</taxon>
        <taxon>Metazoa</taxon>
        <taxon>Spiralia</taxon>
        <taxon>Lophotrochozoa</taxon>
        <taxon>Mollusca</taxon>
        <taxon>Gastropoda</taxon>
        <taxon>Heterobranchia</taxon>
        <taxon>Euthyneura</taxon>
        <taxon>Panpulmonata</taxon>
        <taxon>Hygrophila</taxon>
        <taxon>Lymnaeoidea</taxon>
        <taxon>Lymnaeidae</taxon>
        <taxon>Lymnaea</taxon>
    </lineage>
</organism>
<reference evidence="5 6" key="1">
    <citation type="submission" date="2024-04" db="EMBL/GenBank/DDBJ databases">
        <authorList>
            <consortium name="Genoscope - CEA"/>
            <person name="William W."/>
        </authorList>
    </citation>
    <scope>NUCLEOTIDE SEQUENCE [LARGE SCALE GENOMIC DNA]</scope>
</reference>
<dbReference type="Proteomes" id="UP001497497">
    <property type="component" value="Unassembled WGS sequence"/>
</dbReference>
<comment type="caution">
    <text evidence="5">The sequence shown here is derived from an EMBL/GenBank/DDBJ whole genome shotgun (WGS) entry which is preliminary data.</text>
</comment>
<dbReference type="Pfam" id="PF01294">
    <property type="entry name" value="Ribosomal_L13e"/>
    <property type="match status" value="1"/>
</dbReference>
<dbReference type="GO" id="GO:0003735">
    <property type="term" value="F:structural constituent of ribosome"/>
    <property type="evidence" value="ECO:0007669"/>
    <property type="project" value="InterPro"/>
</dbReference>
<evidence type="ECO:0000256" key="1">
    <source>
        <dbReference type="ARBA" id="ARBA00005640"/>
    </source>
</evidence>
<keyword evidence="3 4" id="KW-0687">Ribonucleoprotein</keyword>
<gene>
    <name evidence="5" type="ORF">GSLYS_00017675001</name>
</gene>
<dbReference type="Gene3D" id="1.20.5.110">
    <property type="match status" value="1"/>
</dbReference>
<keyword evidence="2 4" id="KW-0689">Ribosomal protein</keyword>
<dbReference type="GO" id="GO:0003723">
    <property type="term" value="F:RNA binding"/>
    <property type="evidence" value="ECO:0007669"/>
    <property type="project" value="TreeGrafter"/>
</dbReference>
<dbReference type="FunFam" id="1.20.5.110:FF:000003">
    <property type="entry name" value="60S ribosomal protein L13"/>
    <property type="match status" value="1"/>
</dbReference>
<dbReference type="HAMAP" id="MF_00499">
    <property type="entry name" value="Ribosomal_eL13"/>
    <property type="match status" value="1"/>
</dbReference>